<organism evidence="2 3">
    <name type="scientific">Pycnococcus provasolii</name>
    <dbReference type="NCBI Taxonomy" id="41880"/>
    <lineage>
        <taxon>Eukaryota</taxon>
        <taxon>Viridiplantae</taxon>
        <taxon>Chlorophyta</taxon>
        <taxon>Pseudoscourfieldiophyceae</taxon>
        <taxon>Pseudoscourfieldiales</taxon>
        <taxon>Pycnococcaceae</taxon>
        <taxon>Pycnococcus</taxon>
    </lineage>
</organism>
<reference evidence="2" key="1">
    <citation type="submission" date="2020-10" db="EMBL/GenBank/DDBJ databases">
        <title>Unveiling of a novel bifunctional photoreceptor, Dualchrome1, isolated from a cosmopolitan green alga.</title>
        <authorList>
            <person name="Suzuki S."/>
            <person name="Kawachi M."/>
        </authorList>
    </citation>
    <scope>NUCLEOTIDE SEQUENCE</scope>
    <source>
        <strain evidence="2">NIES 2893</strain>
    </source>
</reference>
<comment type="caution">
    <text evidence="2">The sequence shown here is derived from an EMBL/GenBank/DDBJ whole genome shotgun (WGS) entry which is preliminary data.</text>
</comment>
<accession>A0A830HJ96</accession>
<keyword evidence="3" id="KW-1185">Reference proteome</keyword>
<name>A0A830HJ96_9CHLO</name>
<gene>
    <name evidence="2" type="ORF">PPROV_000593600</name>
</gene>
<proteinExistence type="predicted"/>
<dbReference type="AlphaFoldDB" id="A0A830HJ96"/>
<evidence type="ECO:0000259" key="1">
    <source>
        <dbReference type="Pfam" id="PF13460"/>
    </source>
</evidence>
<dbReference type="InterPro" id="IPR036291">
    <property type="entry name" value="NAD(P)-bd_dom_sf"/>
</dbReference>
<evidence type="ECO:0000313" key="2">
    <source>
        <dbReference type="EMBL" id="GHP07194.1"/>
    </source>
</evidence>
<evidence type="ECO:0000313" key="3">
    <source>
        <dbReference type="Proteomes" id="UP000660262"/>
    </source>
</evidence>
<dbReference type="InterPro" id="IPR016040">
    <property type="entry name" value="NAD(P)-bd_dom"/>
</dbReference>
<dbReference type="SUPFAM" id="SSF51735">
    <property type="entry name" value="NAD(P)-binding Rossmann-fold domains"/>
    <property type="match status" value="1"/>
</dbReference>
<dbReference type="OrthoDB" id="419598at2759"/>
<protein>
    <recommendedName>
        <fullName evidence="1">NAD(P)-binding domain-containing protein</fullName>
    </recommendedName>
</protein>
<dbReference type="Proteomes" id="UP000660262">
    <property type="component" value="Unassembled WGS sequence"/>
</dbReference>
<sequence length="321" mass="34042">MIDIAAIDSISKLDIAIAAATVFELRTDSANVSRKDGAHAVMALSLTARASGANTTSANAATVNRRSAILTTTTVLTATLKAKPARGRAKLPPPGKTDVKSVLIVGATGGVGREVDSKEKGQMKLVRAAARNFDDDYKAMQGNVQLVALDVVRSPRQWMELTPSCVPLARLVDAAIVNGNVKHFVLVSALLTNAPALGRENNRSYVTLELLGNVLSEKHEAEEHLRNACEGSQTTMQYTIIRPGALAGGVSDALFRDDAAPLGELVGPADTFFEISASASVRRSRVAELCVASLADVRARNRTVEFTGSRMADATVTDWFV</sequence>
<dbReference type="PANTHER" id="PTHR15020">
    <property type="entry name" value="FLAVIN REDUCTASE-RELATED"/>
    <property type="match status" value="1"/>
</dbReference>
<feature type="domain" description="NAD(P)-binding" evidence="1">
    <location>
        <begin position="170"/>
        <end position="296"/>
    </location>
</feature>
<dbReference type="Pfam" id="PF13460">
    <property type="entry name" value="NAD_binding_10"/>
    <property type="match status" value="1"/>
</dbReference>
<dbReference type="PANTHER" id="PTHR15020:SF11">
    <property type="entry name" value="OS06G0360300 PROTEIN"/>
    <property type="match status" value="1"/>
</dbReference>
<dbReference type="Gene3D" id="3.40.50.720">
    <property type="entry name" value="NAD(P)-binding Rossmann-like Domain"/>
    <property type="match status" value="1"/>
</dbReference>
<dbReference type="EMBL" id="BNJQ01000015">
    <property type="protein sequence ID" value="GHP07194.1"/>
    <property type="molecule type" value="Genomic_DNA"/>
</dbReference>